<dbReference type="RefSeq" id="WP_101433040.1">
    <property type="nucleotide sequence ID" value="NZ_PCHJ01000018.1"/>
</dbReference>
<organism evidence="9 10">
    <name type="scientific">Bifidobacterium asteroides</name>
    <dbReference type="NCBI Taxonomy" id="1684"/>
    <lineage>
        <taxon>Bacteria</taxon>
        <taxon>Bacillati</taxon>
        <taxon>Actinomycetota</taxon>
        <taxon>Actinomycetes</taxon>
        <taxon>Bifidobacteriales</taxon>
        <taxon>Bifidobacteriaceae</taxon>
        <taxon>Bifidobacterium</taxon>
    </lineage>
</organism>
<dbReference type="GO" id="GO:0005886">
    <property type="term" value="C:plasma membrane"/>
    <property type="evidence" value="ECO:0007669"/>
    <property type="project" value="UniProtKB-SubCell"/>
</dbReference>
<keyword evidence="6 7" id="KW-0472">Membrane</keyword>
<evidence type="ECO:0000256" key="5">
    <source>
        <dbReference type="ARBA" id="ARBA00022989"/>
    </source>
</evidence>
<feature type="transmembrane region" description="Helical" evidence="7">
    <location>
        <begin position="71"/>
        <end position="96"/>
    </location>
</feature>
<dbReference type="Gene3D" id="1.10.3720.10">
    <property type="entry name" value="MetI-like"/>
    <property type="match status" value="1"/>
</dbReference>
<feature type="transmembrane region" description="Helical" evidence="7">
    <location>
        <begin position="108"/>
        <end position="128"/>
    </location>
</feature>
<evidence type="ECO:0000256" key="6">
    <source>
        <dbReference type="ARBA" id="ARBA00023136"/>
    </source>
</evidence>
<evidence type="ECO:0000256" key="7">
    <source>
        <dbReference type="RuleBase" id="RU363032"/>
    </source>
</evidence>
<gene>
    <name evidence="9" type="ORF">CQR44_1565</name>
</gene>
<dbReference type="PANTHER" id="PTHR32243:SF24">
    <property type="entry name" value="DIACETYLCHITOBIOSE UPTAKE SYSTEM PERMEASE PROTEIN NGCG"/>
    <property type="match status" value="1"/>
</dbReference>
<dbReference type="PANTHER" id="PTHR32243">
    <property type="entry name" value="MALTOSE TRANSPORT SYSTEM PERMEASE-RELATED"/>
    <property type="match status" value="1"/>
</dbReference>
<comment type="similarity">
    <text evidence="7">Belongs to the binding-protein-dependent transport system permease family.</text>
</comment>
<keyword evidence="5 7" id="KW-1133">Transmembrane helix</keyword>
<evidence type="ECO:0000256" key="3">
    <source>
        <dbReference type="ARBA" id="ARBA00022475"/>
    </source>
</evidence>
<keyword evidence="4 7" id="KW-0812">Transmembrane</keyword>
<name>A0A2N3R8U3_9BIFI</name>
<proteinExistence type="inferred from homology"/>
<dbReference type="InterPro" id="IPR050901">
    <property type="entry name" value="BP-dep_ABC_trans_perm"/>
</dbReference>
<evidence type="ECO:0000259" key="8">
    <source>
        <dbReference type="PROSITE" id="PS50928"/>
    </source>
</evidence>
<dbReference type="AlphaFoldDB" id="A0A2N3R8U3"/>
<dbReference type="Pfam" id="PF00528">
    <property type="entry name" value="BPD_transp_1"/>
    <property type="match status" value="1"/>
</dbReference>
<dbReference type="InterPro" id="IPR000515">
    <property type="entry name" value="MetI-like"/>
</dbReference>
<keyword evidence="2 7" id="KW-0813">Transport</keyword>
<feature type="transmembrane region" description="Helical" evidence="7">
    <location>
        <begin position="140"/>
        <end position="160"/>
    </location>
</feature>
<dbReference type="InterPro" id="IPR035906">
    <property type="entry name" value="MetI-like_sf"/>
</dbReference>
<evidence type="ECO:0000313" key="9">
    <source>
        <dbReference type="EMBL" id="PKV08208.1"/>
    </source>
</evidence>
<evidence type="ECO:0000256" key="1">
    <source>
        <dbReference type="ARBA" id="ARBA00004651"/>
    </source>
</evidence>
<dbReference type="CDD" id="cd06261">
    <property type="entry name" value="TM_PBP2"/>
    <property type="match status" value="1"/>
</dbReference>
<reference evidence="9 10" key="1">
    <citation type="submission" date="2017-10" db="EMBL/GenBank/DDBJ databases">
        <title>Bifidobacterium genomics.</title>
        <authorList>
            <person name="Lugli G.A."/>
            <person name="Milani C."/>
            <person name="Mancabelli L."/>
        </authorList>
    </citation>
    <scope>NUCLEOTIDE SEQUENCE [LARGE SCALE GENOMIC DNA]</scope>
    <source>
        <strain evidence="9 10">1460B</strain>
    </source>
</reference>
<dbReference type="PROSITE" id="PS50928">
    <property type="entry name" value="ABC_TM1"/>
    <property type="match status" value="1"/>
</dbReference>
<dbReference type="GO" id="GO:0055085">
    <property type="term" value="P:transmembrane transport"/>
    <property type="evidence" value="ECO:0007669"/>
    <property type="project" value="InterPro"/>
</dbReference>
<evidence type="ECO:0000256" key="4">
    <source>
        <dbReference type="ARBA" id="ARBA00022692"/>
    </source>
</evidence>
<sequence length="279" mass="30778">MTTKPSRKTRGLVYAIIAVFVLVQIYPILWVTLSSLKSPDELADTLAYQLPKGLYLGNYVRAFATSGLLRYLINSTIVAVLTILVTVMVGAPAAFAIEKLRFRGADKVLSYLLVGLLVPSFAALLPLFEVFNKIGITDTYLALIIPQLAFNLPMCVYLYAGFMKEIPDSLLEAARIDGAGTWQIFSKIVMPLSRNTTVTVATYNFVFIWNEFVFANTFMVRSDMKTLPIGLNDFVGMYGQTDLGATYSAIVVSMIPTLILYFFLNRQVISGMVAGAVRG</sequence>
<evidence type="ECO:0000256" key="2">
    <source>
        <dbReference type="ARBA" id="ARBA00022448"/>
    </source>
</evidence>
<keyword evidence="3" id="KW-1003">Cell membrane</keyword>
<comment type="caution">
    <text evidence="9">The sequence shown here is derived from an EMBL/GenBank/DDBJ whole genome shotgun (WGS) entry which is preliminary data.</text>
</comment>
<accession>A0A2N3R8U3</accession>
<comment type="subcellular location">
    <subcellularLocation>
        <location evidence="1 7">Cell membrane</location>
        <topology evidence="1 7">Multi-pass membrane protein</topology>
    </subcellularLocation>
</comment>
<dbReference type="Proteomes" id="UP000233731">
    <property type="component" value="Unassembled WGS sequence"/>
</dbReference>
<dbReference type="SUPFAM" id="SSF161098">
    <property type="entry name" value="MetI-like"/>
    <property type="match status" value="1"/>
</dbReference>
<feature type="transmembrane region" description="Helical" evidence="7">
    <location>
        <begin position="245"/>
        <end position="264"/>
    </location>
</feature>
<feature type="transmembrane region" description="Helical" evidence="7">
    <location>
        <begin position="12"/>
        <end position="33"/>
    </location>
</feature>
<feature type="domain" description="ABC transmembrane type-1" evidence="8">
    <location>
        <begin position="72"/>
        <end position="264"/>
    </location>
</feature>
<protein>
    <submittedName>
        <fullName evidence="9">Sugar ABC transporter permease</fullName>
    </submittedName>
</protein>
<feature type="transmembrane region" description="Helical" evidence="7">
    <location>
        <begin position="200"/>
        <end position="220"/>
    </location>
</feature>
<evidence type="ECO:0000313" key="10">
    <source>
        <dbReference type="Proteomes" id="UP000233731"/>
    </source>
</evidence>
<dbReference type="EMBL" id="PCHJ01000018">
    <property type="protein sequence ID" value="PKV08208.1"/>
    <property type="molecule type" value="Genomic_DNA"/>
</dbReference>